<evidence type="ECO:0000256" key="1">
    <source>
        <dbReference type="ARBA" id="ARBA00002689"/>
    </source>
</evidence>
<dbReference type="Proteomes" id="UP001302812">
    <property type="component" value="Unassembled WGS sequence"/>
</dbReference>
<keyword evidence="5" id="KW-0812">Transmembrane</keyword>
<dbReference type="AlphaFoldDB" id="A0AAN6TGC4"/>
<dbReference type="EMBL" id="MU853338">
    <property type="protein sequence ID" value="KAK4113967.1"/>
    <property type="molecule type" value="Genomic_DNA"/>
</dbReference>
<keyword evidence="7 11" id="KW-0496">Mitochondrion</keyword>
<accession>A0AAN6TGC4</accession>
<comment type="subunit">
    <text evidence="11">Component of the mitochondrial contact site and cristae organizing system (MICOS) complex.</text>
</comment>
<feature type="region of interest" description="Disordered" evidence="12">
    <location>
        <begin position="52"/>
        <end position="78"/>
    </location>
</feature>
<name>A0AAN6TGC4_9PEZI</name>
<protein>
    <recommendedName>
        <fullName evidence="4 11">MICOS complex subunit MIC12</fullName>
    </recommendedName>
    <alternativeName>
        <fullName evidence="10 11">Altered inheritance of mitochondria protein 5, mitochondrial</fullName>
    </alternativeName>
    <alternativeName>
        <fullName evidence="9 11">Found in mitochondrial proteome protein 51</fullName>
    </alternativeName>
</protein>
<dbReference type="InterPro" id="IPR031463">
    <property type="entry name" value="Mic12"/>
</dbReference>
<dbReference type="GeneID" id="89943251"/>
<dbReference type="RefSeq" id="XP_064671537.1">
    <property type="nucleotide sequence ID" value="XM_064819125.1"/>
</dbReference>
<keyword evidence="8" id="KW-0472">Membrane</keyword>
<evidence type="ECO:0000256" key="6">
    <source>
        <dbReference type="ARBA" id="ARBA00022989"/>
    </source>
</evidence>
<comment type="function">
    <text evidence="1 11">Component of the MICOS complex, a large protein complex of the mitochondrial inner membrane that plays crucial roles in the maintenance of crista junctions, inner membrane architecture, and formation of contact sites to the outer membrane.</text>
</comment>
<evidence type="ECO:0000313" key="13">
    <source>
        <dbReference type="EMBL" id="KAK4113967.1"/>
    </source>
</evidence>
<evidence type="ECO:0000256" key="2">
    <source>
        <dbReference type="ARBA" id="ARBA00004370"/>
    </source>
</evidence>
<comment type="similarity">
    <text evidence="3 11">Belongs to the MICOS complex subunit Mic12 family.</text>
</comment>
<evidence type="ECO:0000256" key="9">
    <source>
        <dbReference type="ARBA" id="ARBA00032159"/>
    </source>
</evidence>
<keyword evidence="6" id="KW-1133">Transmembrane helix</keyword>
<evidence type="ECO:0000256" key="8">
    <source>
        <dbReference type="ARBA" id="ARBA00023136"/>
    </source>
</evidence>
<proteinExistence type="inferred from homology"/>
<evidence type="ECO:0000313" key="14">
    <source>
        <dbReference type="Proteomes" id="UP001302812"/>
    </source>
</evidence>
<sequence length="281" mass="30579">MGLVAGFTGGVTLTLSLTYLALLTHKRNREAQSSILRSSTFAVDNLVPSHRHRNATTVLPDGSYSPRPSLEQYSDHRKGDSSFLETAKSRWNAEVASAVHWAQTKDWAAVREDAEENVSRLLGLSLSREPSDTAIVRQDPARPAPVPPVEAAQRTPAAPVYSASPAVTPSPKAADTLHDAGARVAEAAQAVKEEAKGAVSRGIEKAQDLVGKAKAAVYLAEEKAEAKIDAKLLHVSDVERALQERYDSARREERMKRSVQEVLAERYTPIGERDNSRLRGL</sequence>
<evidence type="ECO:0000256" key="7">
    <source>
        <dbReference type="ARBA" id="ARBA00023128"/>
    </source>
</evidence>
<comment type="caution">
    <text evidence="13">The sequence shown here is derived from an EMBL/GenBank/DDBJ whole genome shotgun (WGS) entry which is preliminary data.</text>
</comment>
<keyword evidence="11" id="KW-0999">Mitochondrion inner membrane</keyword>
<evidence type="ECO:0000256" key="3">
    <source>
        <dbReference type="ARBA" id="ARBA00009188"/>
    </source>
</evidence>
<evidence type="ECO:0000256" key="4">
    <source>
        <dbReference type="ARBA" id="ARBA00018170"/>
    </source>
</evidence>
<dbReference type="GO" id="GO:0044284">
    <property type="term" value="C:mitochondrial crista junction"/>
    <property type="evidence" value="ECO:0007669"/>
    <property type="project" value="InterPro"/>
</dbReference>
<organism evidence="13 14">
    <name type="scientific">Canariomyces notabilis</name>
    <dbReference type="NCBI Taxonomy" id="2074819"/>
    <lineage>
        <taxon>Eukaryota</taxon>
        <taxon>Fungi</taxon>
        <taxon>Dikarya</taxon>
        <taxon>Ascomycota</taxon>
        <taxon>Pezizomycotina</taxon>
        <taxon>Sordariomycetes</taxon>
        <taxon>Sordariomycetidae</taxon>
        <taxon>Sordariales</taxon>
        <taxon>Chaetomiaceae</taxon>
        <taxon>Canariomyces</taxon>
    </lineage>
</organism>
<keyword evidence="14" id="KW-1185">Reference proteome</keyword>
<dbReference type="GO" id="GO:0042407">
    <property type="term" value="P:cristae formation"/>
    <property type="evidence" value="ECO:0007669"/>
    <property type="project" value="InterPro"/>
</dbReference>
<evidence type="ECO:0000256" key="11">
    <source>
        <dbReference type="RuleBase" id="RU363010"/>
    </source>
</evidence>
<evidence type="ECO:0000256" key="10">
    <source>
        <dbReference type="ARBA" id="ARBA00032985"/>
    </source>
</evidence>
<comment type="subcellular location">
    <subcellularLocation>
        <location evidence="2">Membrane</location>
    </subcellularLocation>
    <subcellularLocation>
        <location evidence="11">Mitochondrion inner membrane</location>
        <topology evidence="11">Single-pass membrane protein</topology>
    </subcellularLocation>
</comment>
<dbReference type="Pfam" id="PF17050">
    <property type="entry name" value="AIM5"/>
    <property type="match status" value="1"/>
</dbReference>
<evidence type="ECO:0000256" key="5">
    <source>
        <dbReference type="ARBA" id="ARBA00022692"/>
    </source>
</evidence>
<dbReference type="GO" id="GO:0061617">
    <property type="term" value="C:MICOS complex"/>
    <property type="evidence" value="ECO:0007669"/>
    <property type="project" value="UniProtKB-UniRule"/>
</dbReference>
<reference evidence="13" key="2">
    <citation type="submission" date="2023-05" db="EMBL/GenBank/DDBJ databases">
        <authorList>
            <consortium name="Lawrence Berkeley National Laboratory"/>
            <person name="Steindorff A."/>
            <person name="Hensen N."/>
            <person name="Bonometti L."/>
            <person name="Westerberg I."/>
            <person name="Brannstrom I.O."/>
            <person name="Guillou S."/>
            <person name="Cros-Aarteil S."/>
            <person name="Calhoun S."/>
            <person name="Haridas S."/>
            <person name="Kuo A."/>
            <person name="Mondo S."/>
            <person name="Pangilinan J."/>
            <person name="Riley R."/>
            <person name="Labutti K."/>
            <person name="Andreopoulos B."/>
            <person name="Lipzen A."/>
            <person name="Chen C."/>
            <person name="Yanf M."/>
            <person name="Daum C."/>
            <person name="Ng V."/>
            <person name="Clum A."/>
            <person name="Ohm R."/>
            <person name="Martin F."/>
            <person name="Silar P."/>
            <person name="Natvig D."/>
            <person name="Lalanne C."/>
            <person name="Gautier V."/>
            <person name="Ament-Velasquez S.L."/>
            <person name="Kruys A."/>
            <person name="Hutchinson M.I."/>
            <person name="Powell A.J."/>
            <person name="Barry K."/>
            <person name="Miller A.N."/>
            <person name="Grigoriev I.V."/>
            <person name="Debuchy R."/>
            <person name="Gladieux P."/>
            <person name="Thoren M.H."/>
            <person name="Johannesson H."/>
        </authorList>
    </citation>
    <scope>NUCLEOTIDE SEQUENCE</scope>
    <source>
        <strain evidence="13">CBS 508.74</strain>
    </source>
</reference>
<evidence type="ECO:0000256" key="12">
    <source>
        <dbReference type="SAM" id="MobiDB-lite"/>
    </source>
</evidence>
<gene>
    <name evidence="13" type="ORF">N656DRAFT_844215</name>
</gene>
<reference evidence="13" key="1">
    <citation type="journal article" date="2023" name="Mol. Phylogenet. Evol.">
        <title>Genome-scale phylogeny and comparative genomics of the fungal order Sordariales.</title>
        <authorList>
            <person name="Hensen N."/>
            <person name="Bonometti L."/>
            <person name="Westerberg I."/>
            <person name="Brannstrom I.O."/>
            <person name="Guillou S."/>
            <person name="Cros-Aarteil S."/>
            <person name="Calhoun S."/>
            <person name="Haridas S."/>
            <person name="Kuo A."/>
            <person name="Mondo S."/>
            <person name="Pangilinan J."/>
            <person name="Riley R."/>
            <person name="LaButti K."/>
            <person name="Andreopoulos B."/>
            <person name="Lipzen A."/>
            <person name="Chen C."/>
            <person name="Yan M."/>
            <person name="Daum C."/>
            <person name="Ng V."/>
            <person name="Clum A."/>
            <person name="Steindorff A."/>
            <person name="Ohm R.A."/>
            <person name="Martin F."/>
            <person name="Silar P."/>
            <person name="Natvig D.O."/>
            <person name="Lalanne C."/>
            <person name="Gautier V."/>
            <person name="Ament-Velasquez S.L."/>
            <person name="Kruys A."/>
            <person name="Hutchinson M.I."/>
            <person name="Powell A.J."/>
            <person name="Barry K."/>
            <person name="Miller A.N."/>
            <person name="Grigoriev I.V."/>
            <person name="Debuchy R."/>
            <person name="Gladieux P."/>
            <person name="Hiltunen Thoren M."/>
            <person name="Johannesson H."/>
        </authorList>
    </citation>
    <scope>NUCLEOTIDE SEQUENCE</scope>
    <source>
        <strain evidence="13">CBS 508.74</strain>
    </source>
</reference>